<keyword evidence="1" id="KW-0732">Signal</keyword>
<dbReference type="AlphaFoldDB" id="A0A832I4U9"/>
<dbReference type="InterPro" id="IPR011250">
    <property type="entry name" value="OMP/PagP_B-barrel"/>
</dbReference>
<evidence type="ECO:0000256" key="1">
    <source>
        <dbReference type="SAM" id="SignalP"/>
    </source>
</evidence>
<gene>
    <name evidence="2" type="ORF">ENR23_09475</name>
</gene>
<sequence>MRTLIRAMTALMLLAPAAARAQSIGPFTTAEVLAPGGHVFGAYLQTGDDALGVMSQLRLSFYPGVDFGFQGGLTRLDIEGAADRTLIRVGADVRAATLRVSDGRGVDLALGGGLSIETGDDFSAFSLGPSAWVSRAWPLGAEGSVAPYAKLGLAYTSLDAGSIDDTDLWIPLHVGAEFRPNAALRIASEFEVRMNNDLANDDWSFSVGVNLPF</sequence>
<reference evidence="2" key="1">
    <citation type="journal article" date="2020" name="mSystems">
        <title>Genome- and Community-Level Interaction Insights into Carbon Utilization and Element Cycling Functions of Hydrothermarchaeota in Hydrothermal Sediment.</title>
        <authorList>
            <person name="Zhou Z."/>
            <person name="Liu Y."/>
            <person name="Xu W."/>
            <person name="Pan J."/>
            <person name="Luo Z.H."/>
            <person name="Li M."/>
        </authorList>
    </citation>
    <scope>NUCLEOTIDE SEQUENCE [LARGE SCALE GENOMIC DNA]</scope>
    <source>
        <strain evidence="2">SpSt-381</strain>
    </source>
</reference>
<organism evidence="2">
    <name type="scientific">Eiseniibacteriota bacterium</name>
    <dbReference type="NCBI Taxonomy" id="2212470"/>
    <lineage>
        <taxon>Bacteria</taxon>
        <taxon>Candidatus Eiseniibacteriota</taxon>
    </lineage>
</organism>
<dbReference type="EMBL" id="DSQF01000019">
    <property type="protein sequence ID" value="HGZ43639.1"/>
    <property type="molecule type" value="Genomic_DNA"/>
</dbReference>
<proteinExistence type="predicted"/>
<comment type="caution">
    <text evidence="2">The sequence shown here is derived from an EMBL/GenBank/DDBJ whole genome shotgun (WGS) entry which is preliminary data.</text>
</comment>
<accession>A0A832I4U9</accession>
<feature type="signal peptide" evidence="1">
    <location>
        <begin position="1"/>
        <end position="21"/>
    </location>
</feature>
<name>A0A832I4U9_UNCEI</name>
<feature type="chain" id="PRO_5032346791" description="Porin family protein" evidence="1">
    <location>
        <begin position="22"/>
        <end position="213"/>
    </location>
</feature>
<protein>
    <recommendedName>
        <fullName evidence="3">Porin family protein</fullName>
    </recommendedName>
</protein>
<evidence type="ECO:0000313" key="2">
    <source>
        <dbReference type="EMBL" id="HGZ43639.1"/>
    </source>
</evidence>
<evidence type="ECO:0008006" key="3">
    <source>
        <dbReference type="Google" id="ProtNLM"/>
    </source>
</evidence>
<dbReference type="SUPFAM" id="SSF56925">
    <property type="entry name" value="OMPA-like"/>
    <property type="match status" value="1"/>
</dbReference>